<evidence type="ECO:0000313" key="4">
    <source>
        <dbReference type="Proteomes" id="UP000001548"/>
    </source>
</evidence>
<dbReference type="PANTHER" id="PTHR21625:SF1">
    <property type="entry name" value="DYNEIN REGULATORY COMPLEX PROTEIN 1"/>
    <property type="match status" value="1"/>
</dbReference>
<accession>A8BRG3</accession>
<protein>
    <submittedName>
        <fullName evidence="3">Sperm tail domain-containing protein</fullName>
    </submittedName>
</protein>
<dbReference type="HOGENOM" id="CLU_012489_0_0_1"/>
<evidence type="ECO:0000256" key="1">
    <source>
        <dbReference type="ARBA" id="ARBA00009688"/>
    </source>
</evidence>
<dbReference type="InterPro" id="IPR039750">
    <property type="entry name" value="DRC1/DRC2"/>
</dbReference>
<dbReference type="KEGG" id="gla:GL50803_0016237"/>
<dbReference type="GO" id="GO:0003352">
    <property type="term" value="P:regulation of cilium movement"/>
    <property type="evidence" value="ECO:0000318"/>
    <property type="project" value="GO_Central"/>
</dbReference>
<dbReference type="OMA" id="LDFMMAR"/>
<gene>
    <name evidence="3" type="ORF">GL50803_0016237</name>
</gene>
<dbReference type="STRING" id="184922.A8BRG3"/>
<dbReference type="VEuPathDB" id="GiardiaDB:GL50803_16237"/>
<reference evidence="3 4" key="1">
    <citation type="journal article" date="2007" name="Science">
        <title>Genomic minimalism in the early diverging intestinal parasite Giardia lamblia.</title>
        <authorList>
            <person name="Morrison H.G."/>
            <person name="McArthur A.G."/>
            <person name="Gillin F.D."/>
            <person name="Aley S.B."/>
            <person name="Adam R.D."/>
            <person name="Olsen G.J."/>
            <person name="Best A.A."/>
            <person name="Cande W.Z."/>
            <person name="Chen F."/>
            <person name="Cipriano M.J."/>
            <person name="Davids B.J."/>
            <person name="Dawson S.C."/>
            <person name="Elmendorf H.G."/>
            <person name="Hehl A.B."/>
            <person name="Holder M.E."/>
            <person name="Huse S.M."/>
            <person name="Kim U.U."/>
            <person name="Lasek-Nesselquist E."/>
            <person name="Manning G."/>
            <person name="Nigam A."/>
            <person name="Nixon J.E."/>
            <person name="Palm D."/>
            <person name="Passamaneck N.E."/>
            <person name="Prabhu A."/>
            <person name="Reich C.I."/>
            <person name="Reiner D.S."/>
            <person name="Samuelson J."/>
            <person name="Svard S.G."/>
            <person name="Sogin M.L."/>
        </authorList>
    </citation>
    <scope>NUCLEOTIDE SEQUENCE [LARGE SCALE GENOMIC DNA]</scope>
    <source>
        <strain evidence="3 4">WB C6</strain>
    </source>
</reference>
<evidence type="ECO:0000313" key="3">
    <source>
        <dbReference type="EMBL" id="KAE8306009.1"/>
    </source>
</evidence>
<dbReference type="EMBL" id="AACB03000001">
    <property type="protein sequence ID" value="KAE8306009.1"/>
    <property type="molecule type" value="Genomic_DNA"/>
</dbReference>
<organism evidence="3 4">
    <name type="scientific">Giardia intestinalis (strain ATCC 50803 / WB clone C6)</name>
    <name type="common">Giardia lamblia</name>
    <dbReference type="NCBI Taxonomy" id="184922"/>
    <lineage>
        <taxon>Eukaryota</taxon>
        <taxon>Metamonada</taxon>
        <taxon>Diplomonadida</taxon>
        <taxon>Hexamitidae</taxon>
        <taxon>Giardiinae</taxon>
        <taxon>Giardia</taxon>
    </lineage>
</organism>
<dbReference type="PANTHER" id="PTHR21625">
    <property type="entry name" value="NYD-SP28 PROTEIN"/>
    <property type="match status" value="1"/>
</dbReference>
<dbReference type="InterPro" id="IPR029440">
    <property type="entry name" value="DRC1_C"/>
</dbReference>
<dbReference type="RefSeq" id="XP_001705259.1">
    <property type="nucleotide sequence ID" value="XM_001705207.1"/>
</dbReference>
<dbReference type="Pfam" id="PF14772">
    <property type="entry name" value="NYD-SP28"/>
    <property type="match status" value="1"/>
</dbReference>
<keyword evidence="4" id="KW-1185">Reference proteome</keyword>
<dbReference type="GO" id="GO:0070286">
    <property type="term" value="P:axonemal dynein complex assembly"/>
    <property type="evidence" value="ECO:0000318"/>
    <property type="project" value="GO_Central"/>
</dbReference>
<dbReference type="AlphaFoldDB" id="A8BRG3"/>
<name>A8BRG3_GIAIC</name>
<evidence type="ECO:0000256" key="2">
    <source>
        <dbReference type="ARBA" id="ARBA00023054"/>
    </source>
</evidence>
<keyword evidence="2" id="KW-0175">Coiled coil</keyword>
<dbReference type="InterPro" id="IPR039505">
    <property type="entry name" value="DRC1/2_N"/>
</dbReference>
<proteinExistence type="inferred from homology"/>
<comment type="caution">
    <text evidence="3">The sequence shown here is derived from an EMBL/GenBank/DDBJ whole genome shotgun (WGS) entry which is preliminary data.</text>
</comment>
<dbReference type="GeneID" id="5698133"/>
<dbReference type="GO" id="GO:0005930">
    <property type="term" value="C:axoneme"/>
    <property type="evidence" value="ECO:0000318"/>
    <property type="project" value="GO_Central"/>
</dbReference>
<sequence length="678" mass="76824">MNNQTDRQKRIAERRKNIRAKLAELTQDMDLTGENAGVVISSSVDQIAVSNAEKVVYDTLAGFRDKTSGFMAHVDGLRTRADKEALVIFNTDKESALIRRQTLANEKTACNKIDASFSMRWSTLMEKDTPEELAAGILELRRYTLEMLESKDRVVSAFEEYLATVDEDYIRLIREQSKEIDEVITYMRKVLGELKNYSLAKIKECEDAFNEDRAAFIKEREAGLDKLRDEITAIENASLDARTKLAEEYNDNVALQVLQDYEEYTSLKRRLEAEGVALRQQLEEMRSVYQLNTDKLEYNYRLLAARDVESQNLMVQQKKKISKLQNQLTALIARHTTIDSQLREENLELSTSYKRMSNLYCDLQAKFKLFERVDTQKFRELWAYHERRIAESLRDLLLAEQIINESVLCVEAKKGINESSIEYSVMVMLKKLQHAAGVAEYDDTMTVTKENSILDITRSIDPIASCALGPVAASRLLTELAAEASFLASDDLLKIMAPGEELTPKMRTDALLSTLGIRNASELDLLFTHVTVNGKGFELLPRDKIVNSLRAFAAEVVVKREAGRQGETTTAGSSKKGGIWSNASLKTFWRELANLISPEKQVLWKALDDSLIQYKEILQARTDLVTHNDQLAAQNEELRNLLQQYISQERQALSVGGTMVVPETNNTQFVGNAQPAHA</sequence>
<dbReference type="Pfam" id="PF14775">
    <property type="entry name" value="NYD-SP28_assoc"/>
    <property type="match status" value="1"/>
</dbReference>
<comment type="similarity">
    <text evidence="1">Belongs to the DRC1 family.</text>
</comment>
<dbReference type="Proteomes" id="UP000001548">
    <property type="component" value="Unassembled WGS sequence"/>
</dbReference>
<dbReference type="GO" id="GO:0005858">
    <property type="term" value="C:axonemal dynein complex"/>
    <property type="evidence" value="ECO:0007669"/>
    <property type="project" value="InterPro"/>
</dbReference>
<dbReference type="GO" id="GO:0060285">
    <property type="term" value="P:cilium-dependent cell motility"/>
    <property type="evidence" value="ECO:0000318"/>
    <property type="project" value="GO_Central"/>
</dbReference>